<dbReference type="Gene3D" id="3.90.1150.10">
    <property type="entry name" value="Aspartate Aminotransferase, domain 1"/>
    <property type="match status" value="1"/>
</dbReference>
<dbReference type="InterPro" id="IPR015422">
    <property type="entry name" value="PyrdxlP-dep_Trfase_small"/>
</dbReference>
<comment type="caution">
    <text evidence="5">The sequence shown here is derived from an EMBL/GenBank/DDBJ whole genome shotgun (WGS) entry which is preliminary data.</text>
</comment>
<dbReference type="EMBL" id="JAUSUR010000007">
    <property type="protein sequence ID" value="MDQ0362734.1"/>
    <property type="molecule type" value="Genomic_DNA"/>
</dbReference>
<dbReference type="SUPFAM" id="SSF53383">
    <property type="entry name" value="PLP-dependent transferases"/>
    <property type="match status" value="1"/>
</dbReference>
<proteinExistence type="inferred from homology"/>
<evidence type="ECO:0000313" key="6">
    <source>
        <dbReference type="Proteomes" id="UP001230220"/>
    </source>
</evidence>
<dbReference type="RefSeq" id="WP_307410666.1">
    <property type="nucleotide sequence ID" value="NZ_JAUSUR010000007.1"/>
</dbReference>
<dbReference type="Proteomes" id="UP001230220">
    <property type="component" value="Unassembled WGS sequence"/>
</dbReference>
<dbReference type="PANTHER" id="PTHR48097">
    <property type="entry name" value="L-THREONINE ALDOLASE-RELATED"/>
    <property type="match status" value="1"/>
</dbReference>
<evidence type="ECO:0000259" key="4">
    <source>
        <dbReference type="Pfam" id="PF01212"/>
    </source>
</evidence>
<reference evidence="5 6" key="1">
    <citation type="submission" date="2023-07" db="EMBL/GenBank/DDBJ databases">
        <title>Genomic Encyclopedia of Type Strains, Phase IV (KMG-IV): sequencing the most valuable type-strain genomes for metagenomic binning, comparative biology and taxonomic classification.</title>
        <authorList>
            <person name="Goeker M."/>
        </authorList>
    </citation>
    <scope>NUCLEOTIDE SEQUENCE [LARGE SCALE GENOMIC DNA]</scope>
    <source>
        <strain evidence="5 6">DSM 16784</strain>
    </source>
</reference>
<dbReference type="PANTHER" id="PTHR48097:SF5">
    <property type="entry name" value="LOW SPECIFICITY L-THREONINE ALDOLASE"/>
    <property type="match status" value="1"/>
</dbReference>
<keyword evidence="6" id="KW-1185">Reference proteome</keyword>
<evidence type="ECO:0000256" key="3">
    <source>
        <dbReference type="ARBA" id="ARBA00022898"/>
    </source>
</evidence>
<comment type="similarity">
    <text evidence="2">Belongs to the threonine aldolase family.</text>
</comment>
<name>A0ABU0E7P2_9FIRM</name>
<gene>
    <name evidence="5" type="ORF">J2S15_003488</name>
</gene>
<dbReference type="GO" id="GO:0004793">
    <property type="term" value="F:threonine aldolase activity"/>
    <property type="evidence" value="ECO:0007669"/>
    <property type="project" value="UniProtKB-EC"/>
</dbReference>
<dbReference type="InterPro" id="IPR015421">
    <property type="entry name" value="PyrdxlP-dep_Trfase_major"/>
</dbReference>
<dbReference type="InterPro" id="IPR015424">
    <property type="entry name" value="PyrdxlP-dep_Trfase"/>
</dbReference>
<evidence type="ECO:0000256" key="2">
    <source>
        <dbReference type="ARBA" id="ARBA00006966"/>
    </source>
</evidence>
<evidence type="ECO:0000256" key="1">
    <source>
        <dbReference type="ARBA" id="ARBA00001933"/>
    </source>
</evidence>
<accession>A0ABU0E7P2</accession>
<dbReference type="EC" id="4.1.2.5" evidence="5"/>
<dbReference type="Gene3D" id="3.40.640.10">
    <property type="entry name" value="Type I PLP-dependent aspartate aminotransferase-like (Major domain)"/>
    <property type="match status" value="1"/>
</dbReference>
<organism evidence="5 6">
    <name type="scientific">Breznakia pachnodae</name>
    <dbReference type="NCBI Taxonomy" id="265178"/>
    <lineage>
        <taxon>Bacteria</taxon>
        <taxon>Bacillati</taxon>
        <taxon>Bacillota</taxon>
        <taxon>Erysipelotrichia</taxon>
        <taxon>Erysipelotrichales</taxon>
        <taxon>Erysipelotrichaceae</taxon>
        <taxon>Breznakia</taxon>
    </lineage>
</organism>
<keyword evidence="5" id="KW-0456">Lyase</keyword>
<sequence length="346" mass="38751">MIRFECDYAEGAHPLIMQALVETNMEQTPGYSTDEYCGKAREYIKKACGSEDISVEFMVGGTQANATVISACLRPHQGVLCPISAHINTHETGAIEACGHKVLTLASDDGKVKVEQLEAAWNEHVNDANREHVVQPGMVFISQPTEIGTLYSLKELTEISEFCRKSGLIFYIDGARLGYALGAPENDASLKDITKLTDVFYIGGTKVGALFGEAVVIPNKEIQKDFRYHMKQHGGLMAKGRLLGIQFKTLFEDSLYYDISKQAVAYALRIKEAFAKCNVQMLVDSPTNQQFPILHKSQMEKLAEKYSFTFWERIDENYSCVRFCISWAAKEEQIQALEKDILDICK</sequence>
<feature type="domain" description="Aromatic amino acid beta-eliminating lyase/threonine aldolase" evidence="4">
    <location>
        <begin position="16"/>
        <end position="245"/>
    </location>
</feature>
<comment type="cofactor">
    <cofactor evidence="1">
        <name>pyridoxal 5'-phosphate</name>
        <dbReference type="ChEBI" id="CHEBI:597326"/>
    </cofactor>
</comment>
<dbReference type="InterPro" id="IPR001597">
    <property type="entry name" value="ArAA_b-elim_lyase/Thr_aldolase"/>
</dbReference>
<evidence type="ECO:0000313" key="5">
    <source>
        <dbReference type="EMBL" id="MDQ0362734.1"/>
    </source>
</evidence>
<protein>
    <submittedName>
        <fullName evidence="5">Threonine aldolase</fullName>
        <ecNumber evidence="5">4.1.2.5</ecNumber>
    </submittedName>
</protein>
<dbReference type="Pfam" id="PF01212">
    <property type="entry name" value="Beta_elim_lyase"/>
    <property type="match status" value="1"/>
</dbReference>
<keyword evidence="3" id="KW-0663">Pyridoxal phosphate</keyword>